<evidence type="ECO:0000256" key="4">
    <source>
        <dbReference type="ARBA" id="ARBA00023295"/>
    </source>
</evidence>
<dbReference type="InterPro" id="IPR000602">
    <property type="entry name" value="Glyco_hydro_38_N"/>
</dbReference>
<dbReference type="Gene3D" id="3.20.110.10">
    <property type="entry name" value="Glycoside hydrolase 38, N terminal domain"/>
    <property type="match status" value="1"/>
</dbReference>
<reference evidence="6 7" key="1">
    <citation type="submission" date="2019-08" db="EMBL/GenBank/DDBJ databases">
        <authorList>
            <person name="Toschakov S.V."/>
        </authorList>
    </citation>
    <scope>NUCLEOTIDE SEQUENCE [LARGE SCALE GENOMIC DNA]</scope>
    <source>
        <strain evidence="6 7">3753O</strain>
    </source>
</reference>
<evidence type="ECO:0000313" key="7">
    <source>
        <dbReference type="Proteomes" id="UP000326331"/>
    </source>
</evidence>
<dbReference type="Gene3D" id="1.20.1270.50">
    <property type="entry name" value="Glycoside hydrolase family 38, central domain"/>
    <property type="match status" value="1"/>
</dbReference>
<dbReference type="Pfam" id="PF01074">
    <property type="entry name" value="Glyco_hydro_38N"/>
    <property type="match status" value="1"/>
</dbReference>
<keyword evidence="2" id="KW-0479">Metal-binding</keyword>
<dbReference type="Pfam" id="PF09261">
    <property type="entry name" value="Alpha-mann_mid"/>
    <property type="match status" value="1"/>
</dbReference>
<dbReference type="EMBL" id="CP042829">
    <property type="protein sequence ID" value="QFG04264.1"/>
    <property type="molecule type" value="Genomic_DNA"/>
</dbReference>
<proteinExistence type="inferred from homology"/>
<sequence length="935" mass="103761">MACPVQSPERSRGRPAMERTVYVVPHTHWDREWYQPHELFRWRLVRMIDELIEHMEQDAAFRCFNLDGQSIVIADYLELRPENEGRLRALIEAGRIVIGPWWVQPDELLPSAESHIRSFQRGIRFAERMGGCLRVGHCADQFGHIAQMPQIMRQLGLTSACLWRGVPDHVPGWSFWWEAPDGTRIPVLYLRNSYSSGWRLPEQVDDFLERVRRQERDLREGLPALLMNGTDHSRMEPHVPKVLAAAEGRGYRFVLATLAEYERAVLDAGIDDVVLRGELRSPDRSNVLVGVLSSRLYLKQRDFEVTRALERYAEPLELLARLHGGPDGGPALRHAWRLELENTPHDSICGCSVDQVHREMLPRYDRAEQLALQVAREAAGHLLRRIEVPPQGGLGVWRPVSGAPCIIEADVPAGWAQFDALRLPGGAEVPFTLDPAGGGDVLVHEQVSPRGALRHLDFLREQRYDVHAIEAMAWELDDRHLRVTTTVGPDITVVDEADVREAVRRIASEGLADTAEVIVRTSARARLSAVLPSAAAAGLELAVPVNSAIARPRRTPSARRLRNDRFDLRLYGARLAVHDRETGMVLDPACIVVSEGDRGDEYNADILEDGVDEPAAVTLAGTVSTPAWQELRYTLTFDLPARLGRGRKRRSRRERVLQPIDVAVRLWHGLPLVELRLTVENRARDHRLRALVPLPFVPACAVTDNHFHVAVRGLAPVPWNGVSAELPPSTFPQKTFAAAEGNGLGVAVFNRGLPEGEIVDWNGRKALALTLLRCVGWLSRPDLRTRRGGAGPTVATFDSQCPGRHSFAFAIAPYTGGWHDAGIDRLARAWAFPAIGWATNGHEGPLPPFLALVGISGDATLSAAHRSEETGQPLIRVYGGPAAGPVTLEAPALAGWQAARVDLLERNPAGLDGREGSWQLDLRPWEIATIAFREG</sequence>
<dbReference type="InterPro" id="IPR011013">
    <property type="entry name" value="Gal_mutarotase_sf_dom"/>
</dbReference>
<name>A0ABX6C8K7_9CHLR</name>
<dbReference type="SUPFAM" id="SSF88688">
    <property type="entry name" value="Families 57/38 glycoside transferase middle domain"/>
    <property type="match status" value="1"/>
</dbReference>
<protein>
    <recommendedName>
        <fullName evidence="5">Glycoside hydrolase family 38 central domain-containing protein</fullName>
    </recommendedName>
</protein>
<keyword evidence="7" id="KW-1185">Reference proteome</keyword>
<keyword evidence="3" id="KW-0378">Hydrolase</keyword>
<evidence type="ECO:0000256" key="3">
    <source>
        <dbReference type="ARBA" id="ARBA00022801"/>
    </source>
</evidence>
<dbReference type="SUPFAM" id="SSF88713">
    <property type="entry name" value="Glycoside hydrolase/deacetylase"/>
    <property type="match status" value="1"/>
</dbReference>
<evidence type="ECO:0000313" key="6">
    <source>
        <dbReference type="EMBL" id="QFG04264.1"/>
    </source>
</evidence>
<keyword evidence="4" id="KW-0326">Glycosidase</keyword>
<gene>
    <name evidence="6" type="ORF">Tbon_13605</name>
</gene>
<dbReference type="InterPro" id="IPR028995">
    <property type="entry name" value="Glyco_hydro_57/38_cen_sf"/>
</dbReference>
<dbReference type="Gene3D" id="2.70.98.30">
    <property type="entry name" value="Golgi alpha-mannosidase II, domain 4"/>
    <property type="match status" value="1"/>
</dbReference>
<reference evidence="6 7" key="2">
    <citation type="submission" date="2019-10" db="EMBL/GenBank/DDBJ databases">
        <title>Thermopilla bonchosmolovskayae gen. nov., sp. nov., a moderately thermophilic Chloroflexi bacterium from a Chukotka hot spring (Arctic, Russia), representing a novel classis Thermopillaia, which include previously uncultivated lineage OLB14.</title>
        <authorList>
            <person name="Kochetkova T.V."/>
            <person name="Zayulina K.S."/>
            <person name="Zhigarkov V.S."/>
            <person name="Minaev N.V."/>
            <person name="Novikov A."/>
            <person name="Toshchakov S.V."/>
            <person name="Elcheninov A.G."/>
            <person name="Kublanov I.V."/>
        </authorList>
    </citation>
    <scope>NUCLEOTIDE SEQUENCE [LARGE SCALE GENOMIC DNA]</scope>
    <source>
        <strain evidence="6 7">3753O</strain>
    </source>
</reference>
<dbReference type="InterPro" id="IPR011330">
    <property type="entry name" value="Glyco_hydro/deAcase_b/a-brl"/>
</dbReference>
<dbReference type="PANTHER" id="PTHR46017:SF2">
    <property type="entry name" value="MANNOSYLGLYCERATE HYDROLASE"/>
    <property type="match status" value="1"/>
</dbReference>
<accession>A0ABX6C8K7</accession>
<dbReference type="InterPro" id="IPR037094">
    <property type="entry name" value="Glyco_hydro_38_cen_sf"/>
</dbReference>
<dbReference type="InterPro" id="IPR015341">
    <property type="entry name" value="Glyco_hydro_38_cen"/>
</dbReference>
<evidence type="ECO:0000256" key="1">
    <source>
        <dbReference type="ARBA" id="ARBA00009792"/>
    </source>
</evidence>
<evidence type="ECO:0000256" key="2">
    <source>
        <dbReference type="ARBA" id="ARBA00022723"/>
    </source>
</evidence>
<dbReference type="InterPro" id="IPR027291">
    <property type="entry name" value="Glyco_hydro_38_N_sf"/>
</dbReference>
<organism evidence="6 7">
    <name type="scientific">Tepidiforma bonchosmolovskayae</name>
    <dbReference type="NCBI Taxonomy" id="2601677"/>
    <lineage>
        <taxon>Bacteria</taxon>
        <taxon>Bacillati</taxon>
        <taxon>Chloroflexota</taxon>
        <taxon>Tepidiformia</taxon>
        <taxon>Tepidiformales</taxon>
        <taxon>Tepidiformaceae</taxon>
        <taxon>Tepidiforma</taxon>
    </lineage>
</organism>
<dbReference type="Proteomes" id="UP000326331">
    <property type="component" value="Chromosome"/>
</dbReference>
<comment type="similarity">
    <text evidence="1">Belongs to the glycosyl hydrolase 38 family.</text>
</comment>
<dbReference type="PANTHER" id="PTHR46017">
    <property type="entry name" value="ALPHA-MANNOSIDASE 2C1"/>
    <property type="match status" value="1"/>
</dbReference>
<dbReference type="SMART" id="SM00872">
    <property type="entry name" value="Alpha-mann_mid"/>
    <property type="match status" value="1"/>
</dbReference>
<evidence type="ECO:0000259" key="5">
    <source>
        <dbReference type="SMART" id="SM00872"/>
    </source>
</evidence>
<feature type="domain" description="Glycoside hydrolase family 38 central" evidence="5">
    <location>
        <begin position="291"/>
        <end position="364"/>
    </location>
</feature>
<dbReference type="SUPFAM" id="SSF74650">
    <property type="entry name" value="Galactose mutarotase-like"/>
    <property type="match status" value="1"/>
</dbReference>